<feature type="transmembrane region" description="Helical" evidence="2">
    <location>
        <begin position="322"/>
        <end position="339"/>
    </location>
</feature>
<feature type="transmembrane region" description="Helical" evidence="2">
    <location>
        <begin position="497"/>
        <end position="520"/>
    </location>
</feature>
<dbReference type="Pfam" id="PF03815">
    <property type="entry name" value="LCCL"/>
    <property type="match status" value="1"/>
</dbReference>
<evidence type="ECO:0000313" key="4">
    <source>
        <dbReference type="EMBL" id="GJE87614.1"/>
    </source>
</evidence>
<organism evidence="4 5">
    <name type="scientific">Phanerochaete sordida</name>
    <dbReference type="NCBI Taxonomy" id="48140"/>
    <lineage>
        <taxon>Eukaryota</taxon>
        <taxon>Fungi</taxon>
        <taxon>Dikarya</taxon>
        <taxon>Basidiomycota</taxon>
        <taxon>Agaricomycotina</taxon>
        <taxon>Agaricomycetes</taxon>
        <taxon>Polyporales</taxon>
        <taxon>Phanerochaetaceae</taxon>
        <taxon>Phanerochaete</taxon>
    </lineage>
</organism>
<dbReference type="EMBL" id="BPQB01000007">
    <property type="protein sequence ID" value="GJE87614.1"/>
    <property type="molecule type" value="Genomic_DNA"/>
</dbReference>
<evidence type="ECO:0000256" key="2">
    <source>
        <dbReference type="SAM" id="Phobius"/>
    </source>
</evidence>
<reference evidence="4 5" key="1">
    <citation type="submission" date="2021-08" db="EMBL/GenBank/DDBJ databases">
        <title>Draft Genome Sequence of Phanerochaete sordida strain YK-624.</title>
        <authorList>
            <person name="Mori T."/>
            <person name="Dohra H."/>
            <person name="Suzuki T."/>
            <person name="Kawagishi H."/>
            <person name="Hirai H."/>
        </authorList>
    </citation>
    <scope>NUCLEOTIDE SEQUENCE [LARGE SCALE GENOMIC DNA]</scope>
    <source>
        <strain evidence="4 5">YK-624</strain>
    </source>
</reference>
<sequence length="634" mass="69681">MDGGLLSRASSSRAGHHLEDNTPTSSVPCLERKQHSQETYELFDYNAKESGSPQLQQRRRNLSTRLGRWLESHAKVRKVWLYFRGPRPKEDLTDPTPFLNLTLHWGRRSRTVALEPALTRATRRFTSPWLFALLAAGYIIGLAFLSRAQSFLTPADSFVDCTATYWAADAGCGLNGTLCGAPDNSTFDFRCPAQCKSVILQNPRTIGNVQVDYVPLIVGGGDDQHTYRGDSFICAAAVQAGMFDDAKGGCATLDLFGSFTDFLPFSAHGLTSIGFPSSFPLSFRFQHSATLKSCSDLRNPALAFNILVTALLFLVLRPKPIVTFWCLVCIGFWHVTLFSQPRATPPPLDDAFASFLPALFVAYAFWRVAWRFTLPAFRAAPIEASVWYLASFWPGVLTNITMDKVPIDRLVASDIAARPGALTALIIIVVIVLAIVVNQARVIRKTGWLPHYLAWYVAGALAIVVLSQLPGLQFRLHHYVMAIALMPGTAFPTRLSAIYQGFLLGLFLNGVAAFGFDSILQTAADLRRDAPMGSALPAFATNSTNFDASVPWANQTIFWTPITDTDDWDGFALLVDDVERYVGTALNYSLAALQQNIPHFFRLAYTSGGSPGDFTMPATLWPNGTWVDPLPGAT</sequence>
<proteinExistence type="predicted"/>
<dbReference type="InterPro" id="IPR004043">
    <property type="entry name" value="LCCL"/>
</dbReference>
<feature type="transmembrane region" description="Helical" evidence="2">
    <location>
        <begin position="129"/>
        <end position="146"/>
    </location>
</feature>
<evidence type="ECO:0000259" key="3">
    <source>
        <dbReference type="PROSITE" id="PS50820"/>
    </source>
</evidence>
<dbReference type="InterPro" id="IPR036609">
    <property type="entry name" value="LCCL_sf"/>
</dbReference>
<keyword evidence="2" id="KW-1133">Transmembrane helix</keyword>
<dbReference type="PROSITE" id="PS50820">
    <property type="entry name" value="LCCL"/>
    <property type="match status" value="1"/>
</dbReference>
<feature type="transmembrane region" description="Helical" evidence="2">
    <location>
        <begin position="382"/>
        <end position="400"/>
    </location>
</feature>
<keyword evidence="2" id="KW-0472">Membrane</keyword>
<dbReference type="Gene3D" id="2.170.130.20">
    <property type="entry name" value="LCCL-like domain"/>
    <property type="match status" value="1"/>
</dbReference>
<keyword evidence="2" id="KW-0812">Transmembrane</keyword>
<dbReference type="Proteomes" id="UP000703269">
    <property type="component" value="Unassembled WGS sequence"/>
</dbReference>
<accession>A0A9P3G4D0</accession>
<feature type="transmembrane region" description="Helical" evidence="2">
    <location>
        <begin position="297"/>
        <end position="315"/>
    </location>
</feature>
<dbReference type="SUPFAM" id="SSF69848">
    <property type="entry name" value="LCCL domain"/>
    <property type="match status" value="1"/>
</dbReference>
<evidence type="ECO:0000256" key="1">
    <source>
        <dbReference type="SAM" id="MobiDB-lite"/>
    </source>
</evidence>
<gene>
    <name evidence="4" type="ORF">PsYK624_036970</name>
</gene>
<feature type="transmembrane region" description="Helical" evidence="2">
    <location>
        <begin position="420"/>
        <end position="440"/>
    </location>
</feature>
<name>A0A9P3G4D0_9APHY</name>
<dbReference type="OrthoDB" id="441660at2759"/>
<protein>
    <recommendedName>
        <fullName evidence="3">LCCL domain-containing protein</fullName>
    </recommendedName>
</protein>
<dbReference type="PANTHER" id="PTHR31331">
    <property type="entry name" value="LCCL DOMAIN PROTEIN (AFU_ORTHOLOGUE AFUA_5G08630)"/>
    <property type="match status" value="1"/>
</dbReference>
<evidence type="ECO:0000313" key="5">
    <source>
        <dbReference type="Proteomes" id="UP000703269"/>
    </source>
</evidence>
<feature type="transmembrane region" description="Helical" evidence="2">
    <location>
        <begin position="452"/>
        <end position="471"/>
    </location>
</feature>
<dbReference type="PANTHER" id="PTHR31331:SF1">
    <property type="entry name" value="CYSTEINE RICH SECRETORY PROTEIN LCCL DOMAIN CONTAINING 2"/>
    <property type="match status" value="1"/>
</dbReference>
<feature type="transmembrane region" description="Helical" evidence="2">
    <location>
        <begin position="351"/>
        <end position="370"/>
    </location>
</feature>
<feature type="region of interest" description="Disordered" evidence="1">
    <location>
        <begin position="1"/>
        <end position="30"/>
    </location>
</feature>
<dbReference type="InterPro" id="IPR051957">
    <property type="entry name" value="CRISP-LCCL_domain"/>
</dbReference>
<dbReference type="AlphaFoldDB" id="A0A9P3G4D0"/>
<comment type="caution">
    <text evidence="4">The sequence shown here is derived from an EMBL/GenBank/DDBJ whole genome shotgun (WGS) entry which is preliminary data.</text>
</comment>
<feature type="domain" description="LCCL" evidence="3">
    <location>
        <begin position="178"/>
        <end position="273"/>
    </location>
</feature>
<keyword evidence="5" id="KW-1185">Reference proteome</keyword>